<dbReference type="Proteomes" id="UP001221757">
    <property type="component" value="Unassembled WGS sequence"/>
</dbReference>
<dbReference type="EMBL" id="JARKIE010000187">
    <property type="protein sequence ID" value="KAJ7669577.1"/>
    <property type="molecule type" value="Genomic_DNA"/>
</dbReference>
<sequence>MPLPVELPVLLPMSARLIAVLHTGFHSVSMPLHLRQVPRWFVTLADLPHYQGTRTPFTLRTKAIVEDTQSRVDTALVIFDMLTIEPAMPLPLRCNSRSGMDPLAIAFTIPLALPHLLILAPLENESPGGRPRHHVHSPPPAAFTHQDKGKFRAATLPSPTSSMAPSTITDHNPFSDPIDPIVPFKPEHFSQNSHDHTLQSFIAALGPSHSAADVQERFRVVSMNLSFVSDAPSVYTEMEYGDHAATLHQL</sequence>
<reference evidence="2" key="1">
    <citation type="submission" date="2023-03" db="EMBL/GenBank/DDBJ databases">
        <title>Massive genome expansion in bonnet fungi (Mycena s.s.) driven by repeated elements and novel gene families across ecological guilds.</title>
        <authorList>
            <consortium name="Lawrence Berkeley National Laboratory"/>
            <person name="Harder C.B."/>
            <person name="Miyauchi S."/>
            <person name="Viragh M."/>
            <person name="Kuo A."/>
            <person name="Thoen E."/>
            <person name="Andreopoulos B."/>
            <person name="Lu D."/>
            <person name="Skrede I."/>
            <person name="Drula E."/>
            <person name="Henrissat B."/>
            <person name="Morin E."/>
            <person name="Kohler A."/>
            <person name="Barry K."/>
            <person name="LaButti K."/>
            <person name="Morin E."/>
            <person name="Salamov A."/>
            <person name="Lipzen A."/>
            <person name="Mereny Z."/>
            <person name="Hegedus B."/>
            <person name="Baldrian P."/>
            <person name="Stursova M."/>
            <person name="Weitz H."/>
            <person name="Taylor A."/>
            <person name="Grigoriev I.V."/>
            <person name="Nagy L.G."/>
            <person name="Martin F."/>
            <person name="Kauserud H."/>
        </authorList>
    </citation>
    <scope>NUCLEOTIDE SEQUENCE</scope>
    <source>
        <strain evidence="2">CBHHK067</strain>
    </source>
</reference>
<dbReference type="AlphaFoldDB" id="A0AAD7CYG8"/>
<name>A0AAD7CYG8_MYCRO</name>
<proteinExistence type="predicted"/>
<keyword evidence="3" id="KW-1185">Reference proteome</keyword>
<feature type="region of interest" description="Disordered" evidence="1">
    <location>
        <begin position="125"/>
        <end position="145"/>
    </location>
</feature>
<organism evidence="2 3">
    <name type="scientific">Mycena rosella</name>
    <name type="common">Pink bonnet</name>
    <name type="synonym">Agaricus rosellus</name>
    <dbReference type="NCBI Taxonomy" id="1033263"/>
    <lineage>
        <taxon>Eukaryota</taxon>
        <taxon>Fungi</taxon>
        <taxon>Dikarya</taxon>
        <taxon>Basidiomycota</taxon>
        <taxon>Agaricomycotina</taxon>
        <taxon>Agaricomycetes</taxon>
        <taxon>Agaricomycetidae</taxon>
        <taxon>Agaricales</taxon>
        <taxon>Marasmiineae</taxon>
        <taxon>Mycenaceae</taxon>
        <taxon>Mycena</taxon>
    </lineage>
</organism>
<comment type="caution">
    <text evidence="2">The sequence shown here is derived from an EMBL/GenBank/DDBJ whole genome shotgun (WGS) entry which is preliminary data.</text>
</comment>
<protein>
    <submittedName>
        <fullName evidence="2">Uncharacterized protein</fullName>
    </submittedName>
</protein>
<evidence type="ECO:0000256" key="1">
    <source>
        <dbReference type="SAM" id="MobiDB-lite"/>
    </source>
</evidence>
<evidence type="ECO:0000313" key="3">
    <source>
        <dbReference type="Proteomes" id="UP001221757"/>
    </source>
</evidence>
<evidence type="ECO:0000313" key="2">
    <source>
        <dbReference type="EMBL" id="KAJ7669577.1"/>
    </source>
</evidence>
<accession>A0AAD7CYG8</accession>
<gene>
    <name evidence="2" type="ORF">B0H17DRAFT_1209649</name>
</gene>